<dbReference type="NCBIfam" id="TIGR00581">
    <property type="entry name" value="moaC"/>
    <property type="match status" value="1"/>
</dbReference>
<dbReference type="InterPro" id="IPR047594">
    <property type="entry name" value="MoaC_bact/euk"/>
</dbReference>
<dbReference type="InterPro" id="IPR050105">
    <property type="entry name" value="MoCo_biosynth_MoaA/MoaC"/>
</dbReference>
<comment type="catalytic activity">
    <reaction evidence="1 6">
        <text>(8S)-3',8-cyclo-7,8-dihydroguanosine 5'-triphosphate = cyclic pyranopterin phosphate + diphosphate</text>
        <dbReference type="Rhea" id="RHEA:49580"/>
        <dbReference type="ChEBI" id="CHEBI:33019"/>
        <dbReference type="ChEBI" id="CHEBI:59648"/>
        <dbReference type="ChEBI" id="CHEBI:131766"/>
        <dbReference type="EC" id="4.6.1.17"/>
    </reaction>
</comment>
<evidence type="ECO:0000313" key="9">
    <source>
        <dbReference type="Proteomes" id="UP000184016"/>
    </source>
</evidence>
<dbReference type="GO" id="GO:0061799">
    <property type="term" value="F:cyclic pyranopterin monophosphate synthase activity"/>
    <property type="evidence" value="ECO:0007669"/>
    <property type="project" value="UniProtKB-UniRule"/>
</dbReference>
<comment type="function">
    <text evidence="6">Catalyzes the conversion of (8S)-3',8-cyclo-7,8-dihydroguanosine 5'-triphosphate to cyclic pyranopterin monophosphate (cPMP).</text>
</comment>
<evidence type="ECO:0000259" key="7">
    <source>
        <dbReference type="Pfam" id="PF01967"/>
    </source>
</evidence>
<dbReference type="InterPro" id="IPR036522">
    <property type="entry name" value="MoaC_sf"/>
</dbReference>
<dbReference type="EMBL" id="FRAF01000013">
    <property type="protein sequence ID" value="SHK40816.1"/>
    <property type="molecule type" value="Genomic_DNA"/>
</dbReference>
<feature type="binding site" evidence="6">
    <location>
        <begin position="84"/>
        <end position="86"/>
    </location>
    <ligand>
        <name>substrate</name>
    </ligand>
</feature>
<name>A0A1M6S801_9BACL</name>
<keyword evidence="9" id="KW-1185">Reference proteome</keyword>
<dbReference type="InterPro" id="IPR023045">
    <property type="entry name" value="MoaC"/>
</dbReference>
<organism evidence="8 9">
    <name type="scientific">Alicyclobacillus tolerans</name>
    <dbReference type="NCBI Taxonomy" id="90970"/>
    <lineage>
        <taxon>Bacteria</taxon>
        <taxon>Bacillati</taxon>
        <taxon>Bacillota</taxon>
        <taxon>Bacilli</taxon>
        <taxon>Bacillales</taxon>
        <taxon>Alicyclobacillaceae</taxon>
        <taxon>Alicyclobacillus</taxon>
    </lineage>
</organism>
<evidence type="ECO:0000256" key="6">
    <source>
        <dbReference type="HAMAP-Rule" id="MF_01224"/>
    </source>
</evidence>
<protein>
    <recommendedName>
        <fullName evidence="3 6">Cyclic pyranopterin monophosphate synthase</fullName>
        <ecNumber evidence="3 6">4.6.1.17</ecNumber>
    </recommendedName>
    <alternativeName>
        <fullName evidence="6">Molybdenum cofactor biosynthesis protein C</fullName>
    </alternativeName>
</protein>
<feature type="active site" evidence="6">
    <location>
        <position position="140"/>
    </location>
</feature>
<comment type="pathway">
    <text evidence="2 6">Cofactor biosynthesis; molybdopterin biosynthesis.</text>
</comment>
<dbReference type="Pfam" id="PF01967">
    <property type="entry name" value="MoaC"/>
    <property type="match status" value="1"/>
</dbReference>
<evidence type="ECO:0000256" key="3">
    <source>
        <dbReference type="ARBA" id="ARBA00012575"/>
    </source>
</evidence>
<evidence type="ECO:0000256" key="5">
    <source>
        <dbReference type="ARBA" id="ARBA00023239"/>
    </source>
</evidence>
<gene>
    <name evidence="6" type="primary">moaC</name>
    <name evidence="8" type="ORF">SAMN05443507_11356</name>
</gene>
<dbReference type="AlphaFoldDB" id="A0A1M6S801"/>
<evidence type="ECO:0000256" key="2">
    <source>
        <dbReference type="ARBA" id="ARBA00005046"/>
    </source>
</evidence>
<dbReference type="SUPFAM" id="SSF55040">
    <property type="entry name" value="Molybdenum cofactor biosynthesis protein C, MoaC"/>
    <property type="match status" value="1"/>
</dbReference>
<dbReference type="EC" id="4.6.1.17" evidence="3 6"/>
<dbReference type="PANTHER" id="PTHR22960">
    <property type="entry name" value="MOLYBDOPTERIN COFACTOR SYNTHESIS PROTEIN A"/>
    <property type="match status" value="1"/>
</dbReference>
<sequence length="170" mass="18707">MTKETQTDRPIQLTHFDAEGHAHMVNISSKSTTARRAVARVEIFMQAETQKLIEEGGLKKGNVLSVAEIAAVMGAKQTAQMIPLCHPVPLEHVSVRHEFLEPLEGQSRLQIEVEVAATYRTGIEMEALHACSVAALTVYDMCKAVDRAMTIERLRVVYKSGGKSGTFEAE</sequence>
<dbReference type="STRING" id="1830138.SAMN05443507_11356"/>
<dbReference type="Gene3D" id="3.30.70.640">
    <property type="entry name" value="Molybdopterin cofactor biosynthesis C (MoaC) domain"/>
    <property type="match status" value="1"/>
</dbReference>
<evidence type="ECO:0000256" key="4">
    <source>
        <dbReference type="ARBA" id="ARBA00023150"/>
    </source>
</evidence>
<dbReference type="UniPathway" id="UPA00344"/>
<feature type="binding site" evidence="6">
    <location>
        <begin position="125"/>
        <end position="126"/>
    </location>
    <ligand>
        <name>substrate</name>
    </ligand>
</feature>
<dbReference type="RefSeq" id="WP_072874214.1">
    <property type="nucleotide sequence ID" value="NZ_FRAF01000013.1"/>
</dbReference>
<keyword evidence="5 6" id="KW-0456">Lyase</keyword>
<dbReference type="HAMAP" id="MF_01224_B">
    <property type="entry name" value="MoaC_B"/>
    <property type="match status" value="1"/>
</dbReference>
<comment type="similarity">
    <text evidence="6">Belongs to the MoaC family.</text>
</comment>
<evidence type="ECO:0000313" key="8">
    <source>
        <dbReference type="EMBL" id="SHK40816.1"/>
    </source>
</evidence>
<feature type="domain" description="Molybdopterin cofactor biosynthesis C (MoaC)" evidence="7">
    <location>
        <begin position="24"/>
        <end position="162"/>
    </location>
</feature>
<dbReference type="CDD" id="cd01420">
    <property type="entry name" value="MoaC_PE"/>
    <property type="match status" value="1"/>
</dbReference>
<keyword evidence="4 6" id="KW-0501">Molybdenum cofactor biosynthesis</keyword>
<proteinExistence type="inferred from homology"/>
<comment type="subunit">
    <text evidence="6">Homohexamer; trimer of dimers.</text>
</comment>
<reference evidence="9" key="1">
    <citation type="submission" date="2016-11" db="EMBL/GenBank/DDBJ databases">
        <authorList>
            <person name="Varghese N."/>
            <person name="Submissions S."/>
        </authorList>
    </citation>
    <scope>NUCLEOTIDE SEQUENCE [LARGE SCALE GENOMIC DNA]</scope>
    <source>
        <strain evidence="9">USBA-503</strain>
    </source>
</reference>
<dbReference type="NCBIfam" id="NF006870">
    <property type="entry name" value="PRK09364.1"/>
    <property type="match status" value="1"/>
</dbReference>
<dbReference type="InterPro" id="IPR002820">
    <property type="entry name" value="Mopterin_CF_biosynth-C_dom"/>
</dbReference>
<dbReference type="GO" id="GO:0006777">
    <property type="term" value="P:Mo-molybdopterin cofactor biosynthetic process"/>
    <property type="evidence" value="ECO:0007669"/>
    <property type="project" value="UniProtKB-UniRule"/>
</dbReference>
<dbReference type="Proteomes" id="UP000184016">
    <property type="component" value="Unassembled WGS sequence"/>
</dbReference>
<accession>A0A1M6S801</accession>
<evidence type="ECO:0000256" key="1">
    <source>
        <dbReference type="ARBA" id="ARBA00001637"/>
    </source>
</evidence>